<dbReference type="EMBL" id="CP065856">
    <property type="protein sequence ID" value="QPV63202.1"/>
    <property type="molecule type" value="Genomic_DNA"/>
</dbReference>
<dbReference type="PANTHER" id="PTHR43284">
    <property type="entry name" value="ASPARAGINE SYNTHETASE (GLUTAMINE-HYDROLYZING)"/>
    <property type="match status" value="1"/>
</dbReference>
<keyword evidence="2 5" id="KW-0547">Nucleotide-binding</keyword>
<comment type="similarity">
    <text evidence="1">Belongs to the asparagine synthetase family.</text>
</comment>
<sequence>MCGIGGKVSFSDRPDTAVAERMTDRMTHRGPDASGIYANGPAVLAHCRLAILDPSPAGRQPMANTDDTVHIVFNGEIYNYRELRERVDDYRFQSETDTEVLLHLYEEYGTDCLQYLRGMFAFGIYDEERERLFLARDRLGQKPLYLSTEGDTTWFGSTIGAITSDESVPVEPDYDAIRQFLTYQYVPHPATGFEGIEQLRPAEYAVVNADGITREQYWSLSFTEQSSASPDRLADRLRSKLREVTRLRMRSDVPLGVFLSGGVDSSIVTALMSDIADDPVKTYSVGFDEAAYDELSHARTVSEAYGTDHHEYTATPDAAGVLPQLVAEYEMPFGDPSALPTYYVSQAASDDVTVVLGGDAGDENFAGYDRYWWDQIAGWLSQLPSPARRVGVGALDTTPSQFEHHPAIRYPKTLLETASRDPTGRYATFICHGLGEEVAAVWDGHGQRDEPVQDELAHLDQAFTAADGPTRLDRLLHVDFQTYLPDDLLVKVDRASMAHSLEVRSPFLDHELVEFAARIPAAQKRRRSSGKLILKRAFADTLPSSVTSRDKQGFSVPVDEWFRTELRGFARDRLDSLGRRDRFDGPGISRLFEDHLDGADHGFRLWDLVVLEEWFDQFIDPPL</sequence>
<dbReference type="InterPro" id="IPR017932">
    <property type="entry name" value="GATase_2_dom"/>
</dbReference>
<dbReference type="InterPro" id="IPR006426">
    <property type="entry name" value="Asn_synth_AEB"/>
</dbReference>
<dbReference type="Gene3D" id="3.40.50.620">
    <property type="entry name" value="HUPs"/>
    <property type="match status" value="1"/>
</dbReference>
<dbReference type="EC" id="6.3.5.4" evidence="5"/>
<dbReference type="Pfam" id="PF13537">
    <property type="entry name" value="GATase_7"/>
    <property type="match status" value="1"/>
</dbReference>
<dbReference type="Pfam" id="PF00733">
    <property type="entry name" value="Asn_synthase"/>
    <property type="match status" value="1"/>
</dbReference>
<dbReference type="GO" id="GO:0004066">
    <property type="term" value="F:asparagine synthase (glutamine-hydrolyzing) activity"/>
    <property type="evidence" value="ECO:0007669"/>
    <property type="project" value="UniProtKB-EC"/>
</dbReference>
<feature type="active site" description="For GATase activity" evidence="6">
    <location>
        <position position="2"/>
    </location>
</feature>
<proteinExistence type="inferred from homology"/>
<evidence type="ECO:0000313" key="10">
    <source>
        <dbReference type="EMBL" id="QPV63202.1"/>
    </source>
</evidence>
<evidence type="ECO:0000256" key="1">
    <source>
        <dbReference type="ARBA" id="ARBA00005752"/>
    </source>
</evidence>
<dbReference type="KEGG" id="hlt:I7X12_00785"/>
<keyword evidence="4 6" id="KW-0315">Glutamine amidotransferase</keyword>
<protein>
    <recommendedName>
        <fullName evidence="5">Putative asparagine synthetase [glutamine-hydrolyzing]</fullName>
        <ecNumber evidence="5">6.3.5.4</ecNumber>
    </recommendedName>
</protein>
<dbReference type="GO" id="GO:0006529">
    <property type="term" value="P:asparagine biosynthetic process"/>
    <property type="evidence" value="ECO:0007669"/>
    <property type="project" value="UniProtKB-KW"/>
</dbReference>
<feature type="binding site" evidence="7">
    <location>
        <position position="285"/>
    </location>
    <ligand>
        <name>ATP</name>
        <dbReference type="ChEBI" id="CHEBI:30616"/>
    </ligand>
</feature>
<dbReference type="InterPro" id="IPR033738">
    <property type="entry name" value="AsnB_N"/>
</dbReference>
<dbReference type="Proteomes" id="UP000595001">
    <property type="component" value="Chromosome"/>
</dbReference>
<feature type="binding site" evidence="7">
    <location>
        <position position="97"/>
    </location>
    <ligand>
        <name>L-glutamine</name>
        <dbReference type="ChEBI" id="CHEBI:58359"/>
    </ligand>
</feature>
<keyword evidence="11" id="KW-1185">Reference proteome</keyword>
<keyword evidence="6" id="KW-0028">Amino-acid biosynthesis</keyword>
<dbReference type="OrthoDB" id="8692at2157"/>
<evidence type="ECO:0000256" key="3">
    <source>
        <dbReference type="ARBA" id="ARBA00022840"/>
    </source>
</evidence>
<gene>
    <name evidence="10" type="primary">asnB</name>
    <name evidence="10" type="ORF">I7X12_00785</name>
</gene>
<dbReference type="InterPro" id="IPR001962">
    <property type="entry name" value="Asn_synthase"/>
</dbReference>
<evidence type="ECO:0000256" key="7">
    <source>
        <dbReference type="PIRSR" id="PIRSR001589-2"/>
    </source>
</evidence>
<dbReference type="AlphaFoldDB" id="A0A7T3FZ10"/>
<dbReference type="PROSITE" id="PS51278">
    <property type="entry name" value="GATASE_TYPE_2"/>
    <property type="match status" value="1"/>
</dbReference>
<keyword evidence="6" id="KW-0061">Asparagine biosynthesis</keyword>
<comment type="catalytic activity">
    <reaction evidence="5">
        <text>L-aspartate + L-glutamine + ATP + H2O = L-asparagine + L-glutamate + AMP + diphosphate + H(+)</text>
        <dbReference type="Rhea" id="RHEA:12228"/>
        <dbReference type="ChEBI" id="CHEBI:15377"/>
        <dbReference type="ChEBI" id="CHEBI:15378"/>
        <dbReference type="ChEBI" id="CHEBI:29985"/>
        <dbReference type="ChEBI" id="CHEBI:29991"/>
        <dbReference type="ChEBI" id="CHEBI:30616"/>
        <dbReference type="ChEBI" id="CHEBI:33019"/>
        <dbReference type="ChEBI" id="CHEBI:58048"/>
        <dbReference type="ChEBI" id="CHEBI:58359"/>
        <dbReference type="ChEBI" id="CHEBI:456215"/>
        <dbReference type="EC" id="6.3.5.4"/>
    </reaction>
</comment>
<dbReference type="InterPro" id="IPR051786">
    <property type="entry name" value="ASN_synthetase/amidase"/>
</dbReference>
<dbReference type="SUPFAM" id="SSF52402">
    <property type="entry name" value="Adenine nucleotide alpha hydrolases-like"/>
    <property type="match status" value="1"/>
</dbReference>
<organism evidence="10 11">
    <name type="scientific">Halosimplex litoreum</name>
    <dbReference type="NCBI Taxonomy" id="1198301"/>
    <lineage>
        <taxon>Archaea</taxon>
        <taxon>Methanobacteriati</taxon>
        <taxon>Methanobacteriota</taxon>
        <taxon>Stenosarchaea group</taxon>
        <taxon>Halobacteria</taxon>
        <taxon>Halobacteriales</taxon>
        <taxon>Haloarculaceae</taxon>
        <taxon>Halosimplex</taxon>
    </lineage>
</organism>
<dbReference type="GO" id="GO:0005829">
    <property type="term" value="C:cytosol"/>
    <property type="evidence" value="ECO:0007669"/>
    <property type="project" value="TreeGrafter"/>
</dbReference>
<evidence type="ECO:0000256" key="8">
    <source>
        <dbReference type="PIRSR" id="PIRSR001589-3"/>
    </source>
</evidence>
<keyword evidence="10" id="KW-0436">Ligase</keyword>
<name>A0A7T3FZ10_9EURY</name>
<dbReference type="GeneID" id="60586984"/>
<evidence type="ECO:0000256" key="2">
    <source>
        <dbReference type="ARBA" id="ARBA00022741"/>
    </source>
</evidence>
<dbReference type="NCBIfam" id="TIGR01536">
    <property type="entry name" value="asn_synth_AEB"/>
    <property type="match status" value="1"/>
</dbReference>
<accession>A0A7T3FZ10</accession>
<keyword evidence="3 5" id="KW-0067">ATP-binding</keyword>
<dbReference type="SUPFAM" id="SSF56235">
    <property type="entry name" value="N-terminal nucleophile aminohydrolases (Ntn hydrolases)"/>
    <property type="match status" value="1"/>
</dbReference>
<evidence type="ECO:0000259" key="9">
    <source>
        <dbReference type="PROSITE" id="PS51278"/>
    </source>
</evidence>
<dbReference type="CDD" id="cd00712">
    <property type="entry name" value="AsnB"/>
    <property type="match status" value="1"/>
</dbReference>
<reference evidence="10 11" key="1">
    <citation type="submission" date="2020-12" db="EMBL/GenBank/DDBJ databases">
        <title>Halosimplex halophilum sp. nov. and Halosimplex salinum sp. nov., two new members of the genus Halosimplex.</title>
        <authorList>
            <person name="Cui H.L."/>
        </authorList>
    </citation>
    <scope>NUCLEOTIDE SEQUENCE [LARGE SCALE GENOMIC DNA]</scope>
    <source>
        <strain evidence="10 11">YGH94</strain>
    </source>
</reference>
<evidence type="ECO:0000256" key="5">
    <source>
        <dbReference type="PIRNR" id="PIRNR001589"/>
    </source>
</evidence>
<dbReference type="InterPro" id="IPR029055">
    <property type="entry name" value="Ntn_hydrolases_N"/>
</dbReference>
<dbReference type="GO" id="GO:0005524">
    <property type="term" value="F:ATP binding"/>
    <property type="evidence" value="ECO:0007669"/>
    <property type="project" value="UniProtKB-KW"/>
</dbReference>
<feature type="site" description="Important for beta-aspartyl-AMP intermediate formation" evidence="8">
    <location>
        <position position="359"/>
    </location>
</feature>
<dbReference type="PANTHER" id="PTHR43284:SF1">
    <property type="entry name" value="ASPARAGINE SYNTHETASE"/>
    <property type="match status" value="1"/>
</dbReference>
<evidence type="ECO:0000256" key="4">
    <source>
        <dbReference type="ARBA" id="ARBA00022962"/>
    </source>
</evidence>
<feature type="domain" description="Glutamine amidotransferase type-2" evidence="9">
    <location>
        <begin position="2"/>
        <end position="210"/>
    </location>
</feature>
<dbReference type="PIRSF" id="PIRSF001589">
    <property type="entry name" value="Asn_synthetase_glu-h"/>
    <property type="match status" value="1"/>
</dbReference>
<evidence type="ECO:0000313" key="11">
    <source>
        <dbReference type="Proteomes" id="UP000595001"/>
    </source>
</evidence>
<evidence type="ECO:0000256" key="6">
    <source>
        <dbReference type="PIRSR" id="PIRSR001589-1"/>
    </source>
</evidence>
<dbReference type="RefSeq" id="WP_198061995.1">
    <property type="nucleotide sequence ID" value="NZ_CP065856.1"/>
</dbReference>
<dbReference type="CDD" id="cd01991">
    <property type="entry name" value="Asn_synthase_B_C"/>
    <property type="match status" value="1"/>
</dbReference>
<dbReference type="Gene3D" id="3.60.20.10">
    <property type="entry name" value="Glutamine Phosphoribosylpyrophosphate, subunit 1, domain 1"/>
    <property type="match status" value="1"/>
</dbReference>
<dbReference type="InterPro" id="IPR014729">
    <property type="entry name" value="Rossmann-like_a/b/a_fold"/>
</dbReference>